<feature type="chain" id="PRO_5027089516" evidence="1">
    <location>
        <begin position="20"/>
        <end position="104"/>
    </location>
</feature>
<feature type="signal peptide" evidence="1">
    <location>
        <begin position="1"/>
        <end position="19"/>
    </location>
</feature>
<dbReference type="AlphaFoldDB" id="A0A6M2D948"/>
<reference evidence="2" key="1">
    <citation type="submission" date="2019-09" db="EMBL/GenBank/DDBJ databases">
        <title>Organ-specific transcriptomic study of the physiology of the cattle tick, Rhipicephalus microplus.</title>
        <authorList>
            <person name="Tirloni L."/>
            <person name="Braz G."/>
            <person name="Gandara A.C.P."/>
            <person name="Sabadin G.A."/>
            <person name="da Silva R.M."/>
            <person name="Guizzo M.G."/>
            <person name="Machado J.A."/>
            <person name="Costa E.P."/>
            <person name="Gomes H.F."/>
            <person name="Moraes J."/>
            <person name="Mota M.B.S."/>
            <person name="Mesquita R.D."/>
            <person name="Alvarenga P.H."/>
            <person name="Alves F."/>
            <person name="Seixas A."/>
            <person name="da Fonseca R.N."/>
            <person name="Fogaca A."/>
            <person name="Logullo C."/>
            <person name="Tanaka A."/>
            <person name="Daffre S."/>
            <person name="Termignoni C."/>
            <person name="Vaz I.S.Jr."/>
            <person name="Oliveira P.L."/>
            <person name="Ribeiro J.M."/>
        </authorList>
    </citation>
    <scope>NUCLEOTIDE SEQUENCE</scope>
    <source>
        <strain evidence="2">Porto Alegre</strain>
    </source>
</reference>
<organism evidence="2">
    <name type="scientific">Rhipicephalus microplus</name>
    <name type="common">Cattle tick</name>
    <name type="synonym">Boophilus microplus</name>
    <dbReference type="NCBI Taxonomy" id="6941"/>
    <lineage>
        <taxon>Eukaryota</taxon>
        <taxon>Metazoa</taxon>
        <taxon>Ecdysozoa</taxon>
        <taxon>Arthropoda</taxon>
        <taxon>Chelicerata</taxon>
        <taxon>Arachnida</taxon>
        <taxon>Acari</taxon>
        <taxon>Parasitiformes</taxon>
        <taxon>Ixodida</taxon>
        <taxon>Ixodoidea</taxon>
        <taxon>Ixodidae</taxon>
        <taxon>Rhipicephalinae</taxon>
        <taxon>Rhipicephalus</taxon>
        <taxon>Boophilus</taxon>
    </lineage>
</organism>
<accession>A0A6M2D948</accession>
<sequence length="104" mass="12755">MFCFFFFFFCLVCIRLCRHTNTLYSKNIITRNSAHFPCRMQTYTYFSNLICSYTWYRKTMRVQPHLVHFKLSDYTKITELLWQTSFPLIDKYLFPLPKSRHILA</sequence>
<proteinExistence type="predicted"/>
<dbReference type="EMBL" id="GHWJ01010076">
    <property type="protein sequence ID" value="NOV42813.1"/>
    <property type="molecule type" value="Transcribed_RNA"/>
</dbReference>
<name>A0A6M2D948_RHIMP</name>
<evidence type="ECO:0000313" key="2">
    <source>
        <dbReference type="EMBL" id="NOV42813.1"/>
    </source>
</evidence>
<keyword evidence="1" id="KW-0732">Signal</keyword>
<evidence type="ECO:0000256" key="1">
    <source>
        <dbReference type="SAM" id="SignalP"/>
    </source>
</evidence>
<protein>
    <submittedName>
        <fullName evidence="2">Putative secreted protein</fullName>
    </submittedName>
</protein>